<evidence type="ECO:0000259" key="5">
    <source>
        <dbReference type="PROSITE" id="PS01124"/>
    </source>
</evidence>
<keyword evidence="8" id="KW-1185">Reference proteome</keyword>
<dbReference type="InterPro" id="IPR009057">
    <property type="entry name" value="Homeodomain-like_sf"/>
</dbReference>
<dbReference type="Proteomes" id="UP001493487">
    <property type="component" value="Unassembled WGS sequence"/>
</dbReference>
<dbReference type="CDD" id="cd17536">
    <property type="entry name" value="REC_YesN-like"/>
    <property type="match status" value="1"/>
</dbReference>
<protein>
    <submittedName>
        <fullName evidence="7">Response regulator</fullName>
    </submittedName>
</protein>
<dbReference type="InterPro" id="IPR018062">
    <property type="entry name" value="HTH_AraC-typ_CS"/>
</dbReference>
<dbReference type="PROSITE" id="PS01124">
    <property type="entry name" value="HTH_ARAC_FAMILY_2"/>
    <property type="match status" value="1"/>
</dbReference>
<dbReference type="RefSeq" id="WP_232187101.1">
    <property type="nucleotide sequence ID" value="NZ_JAIOAP010000011.1"/>
</dbReference>
<dbReference type="PANTHER" id="PTHR43280">
    <property type="entry name" value="ARAC-FAMILY TRANSCRIPTIONAL REGULATOR"/>
    <property type="match status" value="1"/>
</dbReference>
<dbReference type="InterPro" id="IPR018060">
    <property type="entry name" value="HTH_AraC"/>
</dbReference>
<dbReference type="Pfam" id="PF12833">
    <property type="entry name" value="HTH_18"/>
    <property type="match status" value="1"/>
</dbReference>
<reference evidence="7 8" key="1">
    <citation type="journal article" date="2023" name="Genome Announc.">
        <title>Pan-Genome Analyses of the Genus Cohnella and Proposal of the Novel Species Cohnella silvisoli sp. nov., Isolated from Forest Soil.</title>
        <authorList>
            <person name="Wang C."/>
            <person name="Mao L."/>
            <person name="Bao G."/>
            <person name="Zhu H."/>
        </authorList>
    </citation>
    <scope>NUCLEOTIDE SEQUENCE [LARGE SCALE GENOMIC DNA]</scope>
    <source>
        <strain evidence="7 8">NL03-T5-1</strain>
    </source>
</reference>
<dbReference type="PRINTS" id="PR00032">
    <property type="entry name" value="HTHARAC"/>
</dbReference>
<keyword evidence="1" id="KW-0805">Transcription regulation</keyword>
<dbReference type="PROSITE" id="PS50110">
    <property type="entry name" value="RESPONSE_REGULATORY"/>
    <property type="match status" value="1"/>
</dbReference>
<evidence type="ECO:0000259" key="6">
    <source>
        <dbReference type="PROSITE" id="PS50110"/>
    </source>
</evidence>
<evidence type="ECO:0000256" key="2">
    <source>
        <dbReference type="ARBA" id="ARBA00023125"/>
    </source>
</evidence>
<dbReference type="Pfam" id="PF00072">
    <property type="entry name" value="Response_reg"/>
    <property type="match status" value="1"/>
</dbReference>
<evidence type="ECO:0000256" key="4">
    <source>
        <dbReference type="PROSITE-ProRule" id="PRU00169"/>
    </source>
</evidence>
<dbReference type="InterPro" id="IPR011006">
    <property type="entry name" value="CheY-like_superfamily"/>
</dbReference>
<accession>A0ABV1KXL5</accession>
<organism evidence="7 8">
    <name type="scientific">Cohnella silvisoli</name>
    <dbReference type="NCBI Taxonomy" id="2873699"/>
    <lineage>
        <taxon>Bacteria</taxon>
        <taxon>Bacillati</taxon>
        <taxon>Bacillota</taxon>
        <taxon>Bacilli</taxon>
        <taxon>Bacillales</taxon>
        <taxon>Paenibacillaceae</taxon>
        <taxon>Cohnella</taxon>
    </lineage>
</organism>
<dbReference type="InterPro" id="IPR001789">
    <property type="entry name" value="Sig_transdc_resp-reg_receiver"/>
</dbReference>
<dbReference type="Gene3D" id="1.10.10.60">
    <property type="entry name" value="Homeodomain-like"/>
    <property type="match status" value="2"/>
</dbReference>
<keyword evidence="4" id="KW-0597">Phosphoprotein</keyword>
<dbReference type="Gene3D" id="3.40.50.2300">
    <property type="match status" value="1"/>
</dbReference>
<dbReference type="SUPFAM" id="SSF52172">
    <property type="entry name" value="CheY-like"/>
    <property type="match status" value="1"/>
</dbReference>
<evidence type="ECO:0000256" key="1">
    <source>
        <dbReference type="ARBA" id="ARBA00023015"/>
    </source>
</evidence>
<keyword evidence="2" id="KW-0238">DNA-binding</keyword>
<dbReference type="SMART" id="SM00342">
    <property type="entry name" value="HTH_ARAC"/>
    <property type="match status" value="1"/>
</dbReference>
<comment type="caution">
    <text evidence="7">The sequence shown here is derived from an EMBL/GenBank/DDBJ whole genome shotgun (WGS) entry which is preliminary data.</text>
</comment>
<evidence type="ECO:0000256" key="3">
    <source>
        <dbReference type="ARBA" id="ARBA00023163"/>
    </source>
</evidence>
<feature type="domain" description="Response regulatory" evidence="6">
    <location>
        <begin position="3"/>
        <end position="120"/>
    </location>
</feature>
<dbReference type="SMART" id="SM00448">
    <property type="entry name" value="REC"/>
    <property type="match status" value="1"/>
</dbReference>
<feature type="domain" description="HTH araC/xylS-type" evidence="5">
    <location>
        <begin position="446"/>
        <end position="544"/>
    </location>
</feature>
<evidence type="ECO:0000313" key="7">
    <source>
        <dbReference type="EMBL" id="MEQ4484722.1"/>
    </source>
</evidence>
<proteinExistence type="predicted"/>
<dbReference type="SUPFAM" id="SSF46689">
    <property type="entry name" value="Homeodomain-like"/>
    <property type="match status" value="2"/>
</dbReference>
<feature type="modified residue" description="4-aspartylphosphate" evidence="4">
    <location>
        <position position="55"/>
    </location>
</feature>
<dbReference type="EMBL" id="JASKHM010000012">
    <property type="protein sequence ID" value="MEQ4484722.1"/>
    <property type="molecule type" value="Genomic_DNA"/>
</dbReference>
<dbReference type="InterPro" id="IPR020449">
    <property type="entry name" value="Tscrpt_reg_AraC-type_HTH"/>
</dbReference>
<evidence type="ECO:0000313" key="8">
    <source>
        <dbReference type="Proteomes" id="UP001493487"/>
    </source>
</evidence>
<sequence>MYRLLIVDDEPIIVEGLYDKFQQLADSPYEVYKAFNGEEALEVARRVRVDLLLTDLKMPGIDGLELQNAVGQLWPKCKTIFLTGHTDFHSIQASLRSGAFDYVLKMEEDAKIIQAVFRAADRISEENSLDRMLSDARNRWTQALPILRKEYVLELLHGDPSTPTGRAARFADLKLSLRSDMPVHLCVGRVDEWREDIHSGDKSLFLYGVHNVIDEHFADGYDCLFVTYGQDRFLWLMQQRREGSDGARSDTGAADRKSQILGLVESVQTACRTFMKLPCSFVAGCMPCDWEELSRKFGRLDFQLTQGLGLGREMLLSDGFASASTDSEFQFHEREIGLLTQALERKDGIDFHRRLDVLSAAVRETDGIRSGSALALFYSLSSAFLLLLNRRGLLEALSEKIDMNKLLGAQAHATWREAARFFGELADLVIESVEAESGKESSEVVLRVEKFVRENVGGDLSLARLAEVVHLTPFYLSRLYKQQTGHNLTDYITELKLSRAKELLVGTTKKIYEIGLELGFHSSPYFNHYFKKMTNMTPQEYRDTWAQRVT</sequence>
<dbReference type="PROSITE" id="PS00041">
    <property type="entry name" value="HTH_ARAC_FAMILY_1"/>
    <property type="match status" value="1"/>
</dbReference>
<gene>
    <name evidence="7" type="ORF">QJS35_20260</name>
</gene>
<keyword evidence="3" id="KW-0804">Transcription</keyword>
<name>A0ABV1KXL5_9BACL</name>
<dbReference type="PANTHER" id="PTHR43280:SF28">
    <property type="entry name" value="HTH-TYPE TRANSCRIPTIONAL ACTIVATOR RHAS"/>
    <property type="match status" value="1"/>
</dbReference>